<protein>
    <recommendedName>
        <fullName evidence="4">cystathionine beta-synthase</fullName>
        <ecNumber evidence="4">4.2.1.22</ecNumber>
    </recommendedName>
</protein>
<feature type="domain" description="C2H2-type" evidence="8">
    <location>
        <begin position="4"/>
        <end position="31"/>
    </location>
</feature>
<dbReference type="OrthoDB" id="728at2759"/>
<comment type="pathway">
    <text evidence="2">Amino-acid biosynthesis; L-cysteine biosynthesis; L-cysteine from L-homocysteine and L-serine: step 1/2.</text>
</comment>
<dbReference type="InterPro" id="IPR001926">
    <property type="entry name" value="TrpB-like_PALP"/>
</dbReference>
<dbReference type="InterPro" id="IPR046342">
    <property type="entry name" value="CBS_dom_sf"/>
</dbReference>
<comment type="cofactor">
    <cofactor evidence="1">
        <name>pyridoxal 5'-phosphate</name>
        <dbReference type="ChEBI" id="CHEBI:597326"/>
    </cofactor>
</comment>
<evidence type="ECO:0000256" key="5">
    <source>
        <dbReference type="ARBA" id="ARBA00022898"/>
    </source>
</evidence>
<dbReference type="FunFam" id="3.40.50.1100:FF:000003">
    <property type="entry name" value="Cystathionine beta-synthase"/>
    <property type="match status" value="1"/>
</dbReference>
<dbReference type="GO" id="GO:0044272">
    <property type="term" value="P:sulfur compound biosynthetic process"/>
    <property type="evidence" value="ECO:0007669"/>
    <property type="project" value="UniProtKB-ARBA"/>
</dbReference>
<dbReference type="PANTHER" id="PTHR10314">
    <property type="entry name" value="CYSTATHIONINE BETA-SYNTHASE"/>
    <property type="match status" value="1"/>
</dbReference>
<dbReference type="EC" id="4.2.1.22" evidence="4"/>
<sequence length="770" mass="85767">MTQIYCTLCGMCFGKPSRLEAHLRIHTGVRPYVCECGKTYTRKQHLTRHVLKCPRSIGGDDLSVQESVKVEKTYSCSQCSAGPFSKKKMVWAHMAIVHRERKHVCDKCDRAFPTASKLRRHSSKHHGYSCSMCSELASVNTENSALNAIKPPHFDSFASLRRHIAEFHPKPPLHCPTCNMRFTRPAALSEHESTHTPGGPSVRRRYVCPLCSPDVGDKNNSNSQGDNVVAFTAKRNLDAHMRSVHAGFKFRCSWRGCPVFLSTKQKLNEHMERHQLGKSVAFKSRFKRTGSSGKCTGDKKNNNKDLSINNADDDWETASQNSIVALLTDVIDLGKCEFLNIGGSVKDRIGRRMIEEAELSGKLKPGDTIIEPTSGNTGIGLALTAAVKGYKCIIVMPDKMSSEKEAYLRCLGAEIVRTPASANFDDPDSVFLVSESIKNKIGSTAHILNQYTNPYNPIAHFDETAEEILRDCTQENGQIKLDMLVMGVGTGGTITGLLRKIKMKVPNCLIVGVDPVGSILANPQSKETTPYEIEGIGYEFSPTVLDTKGIDKWCKTGDHESFVMARRLIHEEGLPSGGSSGAAVLGAIKTIKQLGLGKDNRVVVILHDNVRNYMTKFVSNDWMFSRGYIDFPLGDIFRNHWINTTLNELIDDLPKTIKITNEKTIKQASDLIKSENVRALLVTESMGIKTCVLGVFDSSVLRQLFNGSVKPTDLVTNAMNRNYRQVVEKHGLDRVSRELTNEPYVVVWLNEDPYLVCREDFLHWSLARQS</sequence>
<dbReference type="SUPFAM" id="SSF57667">
    <property type="entry name" value="beta-beta-alpha zinc fingers"/>
    <property type="match status" value="3"/>
</dbReference>
<dbReference type="AlphaFoldDB" id="A0A4Z2CLZ7"/>
<name>A0A4Z2CLZ7_SCHJA</name>
<evidence type="ECO:0000313" key="10">
    <source>
        <dbReference type="Proteomes" id="UP000311919"/>
    </source>
</evidence>
<feature type="domain" description="C2H2-type" evidence="8">
    <location>
        <begin position="103"/>
        <end position="127"/>
    </location>
</feature>
<dbReference type="Gene3D" id="3.30.160.60">
    <property type="entry name" value="Classic Zinc Finger"/>
    <property type="match status" value="5"/>
</dbReference>
<evidence type="ECO:0000259" key="8">
    <source>
        <dbReference type="PROSITE" id="PS50157"/>
    </source>
</evidence>
<dbReference type="PROSITE" id="PS00028">
    <property type="entry name" value="ZINC_FINGER_C2H2_1"/>
    <property type="match status" value="4"/>
</dbReference>
<keyword evidence="5" id="KW-0663">Pyridoxal phosphate</keyword>
<dbReference type="GO" id="GO:0008270">
    <property type="term" value="F:zinc ion binding"/>
    <property type="evidence" value="ECO:0007669"/>
    <property type="project" value="UniProtKB-KW"/>
</dbReference>
<keyword evidence="10" id="KW-1185">Reference proteome</keyword>
<keyword evidence="7" id="KW-0479">Metal-binding</keyword>
<dbReference type="EMBL" id="SKCS01000560">
    <property type="protein sequence ID" value="TNN05252.1"/>
    <property type="molecule type" value="Genomic_DNA"/>
</dbReference>
<dbReference type="FunFam" id="3.40.50.1100:FF:000118">
    <property type="entry name" value="Related to CYS4-cystathionine beta-synthase"/>
    <property type="match status" value="1"/>
</dbReference>
<dbReference type="Pfam" id="PF00096">
    <property type="entry name" value="zf-C2H2"/>
    <property type="match status" value="3"/>
</dbReference>
<dbReference type="Proteomes" id="UP000311919">
    <property type="component" value="Unassembled WGS sequence"/>
</dbReference>
<comment type="catalytic activity">
    <reaction evidence="6">
        <text>L-homocysteine + L-serine = L,L-cystathionine + H2O</text>
        <dbReference type="Rhea" id="RHEA:10112"/>
        <dbReference type="ChEBI" id="CHEBI:15377"/>
        <dbReference type="ChEBI" id="CHEBI:33384"/>
        <dbReference type="ChEBI" id="CHEBI:58161"/>
        <dbReference type="ChEBI" id="CHEBI:58199"/>
        <dbReference type="EC" id="4.2.1.22"/>
    </reaction>
</comment>
<dbReference type="Gene3D" id="3.40.50.1100">
    <property type="match status" value="2"/>
</dbReference>
<gene>
    <name evidence="9" type="ORF">EWB00_009498</name>
</gene>
<comment type="similarity">
    <text evidence="3">Belongs to the cysteine synthase/cystathionine beta-synthase family.</text>
</comment>
<feature type="domain" description="C2H2-type" evidence="8">
    <location>
        <begin position="173"/>
        <end position="200"/>
    </location>
</feature>
<dbReference type="GO" id="GO:0004122">
    <property type="term" value="F:cystathionine beta-synthase activity"/>
    <property type="evidence" value="ECO:0007669"/>
    <property type="project" value="UniProtKB-EC"/>
</dbReference>
<dbReference type="SMART" id="SM00355">
    <property type="entry name" value="ZnF_C2H2"/>
    <property type="match status" value="7"/>
</dbReference>
<evidence type="ECO:0000313" key="9">
    <source>
        <dbReference type="EMBL" id="TNN05252.1"/>
    </source>
</evidence>
<dbReference type="SUPFAM" id="SSF53686">
    <property type="entry name" value="Tryptophan synthase beta subunit-like PLP-dependent enzymes"/>
    <property type="match status" value="1"/>
</dbReference>
<dbReference type="InterPro" id="IPR036236">
    <property type="entry name" value="Znf_C2H2_sf"/>
</dbReference>
<evidence type="ECO:0000256" key="1">
    <source>
        <dbReference type="ARBA" id="ARBA00001933"/>
    </source>
</evidence>
<evidence type="ECO:0000256" key="2">
    <source>
        <dbReference type="ARBA" id="ARBA00005003"/>
    </source>
</evidence>
<dbReference type="STRING" id="6182.A0A4Z2CLZ7"/>
<dbReference type="GO" id="GO:0006534">
    <property type="term" value="P:cysteine metabolic process"/>
    <property type="evidence" value="ECO:0007669"/>
    <property type="project" value="UniProtKB-ARBA"/>
</dbReference>
<evidence type="ECO:0000256" key="7">
    <source>
        <dbReference type="PROSITE-ProRule" id="PRU00042"/>
    </source>
</evidence>
<dbReference type="CDD" id="cd01561">
    <property type="entry name" value="CBS_like"/>
    <property type="match status" value="1"/>
</dbReference>
<keyword evidence="7" id="KW-0862">Zinc</keyword>
<evidence type="ECO:0000256" key="4">
    <source>
        <dbReference type="ARBA" id="ARBA00012041"/>
    </source>
</evidence>
<dbReference type="InterPro" id="IPR050214">
    <property type="entry name" value="Cys_Synth/Cystath_Beta-Synth"/>
</dbReference>
<accession>A0A4Z2CLZ7</accession>
<dbReference type="InterPro" id="IPR013087">
    <property type="entry name" value="Znf_C2H2_type"/>
</dbReference>
<dbReference type="Gene3D" id="3.10.580.10">
    <property type="entry name" value="CBS-domain"/>
    <property type="match status" value="1"/>
</dbReference>
<organism evidence="9 10">
    <name type="scientific">Schistosoma japonicum</name>
    <name type="common">Blood fluke</name>
    <dbReference type="NCBI Taxonomy" id="6182"/>
    <lineage>
        <taxon>Eukaryota</taxon>
        <taxon>Metazoa</taxon>
        <taxon>Spiralia</taxon>
        <taxon>Lophotrochozoa</taxon>
        <taxon>Platyhelminthes</taxon>
        <taxon>Trematoda</taxon>
        <taxon>Digenea</taxon>
        <taxon>Strigeidida</taxon>
        <taxon>Schistosomatoidea</taxon>
        <taxon>Schistosomatidae</taxon>
        <taxon>Schistosoma</taxon>
    </lineage>
</organism>
<dbReference type="GO" id="GO:0009069">
    <property type="term" value="P:serine family amino acid metabolic process"/>
    <property type="evidence" value="ECO:0007669"/>
    <property type="project" value="UniProtKB-ARBA"/>
</dbReference>
<keyword evidence="7" id="KW-0863">Zinc-finger</keyword>
<dbReference type="InterPro" id="IPR036052">
    <property type="entry name" value="TrpB-like_PALP_sf"/>
</dbReference>
<proteinExistence type="inferred from homology"/>
<comment type="caution">
    <text evidence="9">The sequence shown here is derived from an EMBL/GenBank/DDBJ whole genome shotgun (WGS) entry which is preliminary data.</text>
</comment>
<dbReference type="Pfam" id="PF00291">
    <property type="entry name" value="PALP"/>
    <property type="match status" value="1"/>
</dbReference>
<evidence type="ECO:0000256" key="3">
    <source>
        <dbReference type="ARBA" id="ARBA00007103"/>
    </source>
</evidence>
<reference evidence="9 10" key="1">
    <citation type="submission" date="2019-03" db="EMBL/GenBank/DDBJ databases">
        <title>An improved genome assembly of the fluke Schistosoma japonicum.</title>
        <authorList>
            <person name="Hu W."/>
            <person name="Luo F."/>
            <person name="Yin M."/>
            <person name="Mo X."/>
            <person name="Sun C."/>
            <person name="Wu Q."/>
            <person name="Zhu B."/>
            <person name="Xiang M."/>
            <person name="Wang J."/>
            <person name="Wang Y."/>
            <person name="Zhang T."/>
            <person name="Xu B."/>
            <person name="Zheng H."/>
            <person name="Feng Z."/>
        </authorList>
    </citation>
    <scope>NUCLEOTIDE SEQUENCE [LARGE SCALE GENOMIC DNA]</scope>
    <source>
        <strain evidence="9">HuSjv2</strain>
        <tissue evidence="9">Worms</tissue>
    </source>
</reference>
<dbReference type="PROSITE" id="PS50157">
    <property type="entry name" value="ZINC_FINGER_C2H2_2"/>
    <property type="match status" value="3"/>
</dbReference>
<evidence type="ECO:0000256" key="6">
    <source>
        <dbReference type="ARBA" id="ARBA00047490"/>
    </source>
</evidence>